<evidence type="ECO:0000313" key="10">
    <source>
        <dbReference type="EMBL" id="ORC85569.1"/>
    </source>
</evidence>
<feature type="transmembrane region" description="Helical" evidence="8">
    <location>
        <begin position="410"/>
        <end position="427"/>
    </location>
</feature>
<comment type="similarity">
    <text evidence="2">Belongs to the PC-esterase family. CASD1 subfamily.</text>
</comment>
<keyword evidence="11" id="KW-1185">Reference proteome</keyword>
<dbReference type="RefSeq" id="XP_028879635.1">
    <property type="nucleotide sequence ID" value="XM_029029079.1"/>
</dbReference>
<dbReference type="GO" id="GO:0005794">
    <property type="term" value="C:Golgi apparatus"/>
    <property type="evidence" value="ECO:0007669"/>
    <property type="project" value="TreeGrafter"/>
</dbReference>
<evidence type="ECO:0000256" key="7">
    <source>
        <dbReference type="ARBA" id="ARBA00023180"/>
    </source>
</evidence>
<feature type="transmembrane region" description="Helical" evidence="8">
    <location>
        <begin position="478"/>
        <end position="497"/>
    </location>
</feature>
<evidence type="ECO:0000256" key="2">
    <source>
        <dbReference type="ARBA" id="ARBA00010666"/>
    </source>
</evidence>
<evidence type="ECO:0000256" key="1">
    <source>
        <dbReference type="ARBA" id="ARBA00004141"/>
    </source>
</evidence>
<feature type="transmembrane region" description="Helical" evidence="8">
    <location>
        <begin position="53"/>
        <end position="73"/>
    </location>
</feature>
<dbReference type="VEuPathDB" id="TriTrypDB:TM35_000341810"/>
<keyword evidence="6 8" id="KW-0472">Membrane</keyword>
<feature type="domain" description="Cas1p 10 TM acyl transferase" evidence="9">
    <location>
        <begin position="93"/>
        <end position="513"/>
    </location>
</feature>
<name>A0A1X0NN81_9TRYP</name>
<evidence type="ECO:0000313" key="11">
    <source>
        <dbReference type="Proteomes" id="UP000192257"/>
    </source>
</evidence>
<gene>
    <name evidence="10" type="ORF">TM35_000341810</name>
</gene>
<evidence type="ECO:0000256" key="3">
    <source>
        <dbReference type="ARBA" id="ARBA00022679"/>
    </source>
</evidence>
<dbReference type="OrthoDB" id="1932925at2759"/>
<reference evidence="10 11" key="1">
    <citation type="submission" date="2017-03" db="EMBL/GenBank/DDBJ databases">
        <title>An alternative strategy for trypanosome survival in the mammalian bloodstream revealed through genome and transcriptome analysis of the ubiquitous bovine parasite Trypanosoma (Megatrypanum) theileri.</title>
        <authorList>
            <person name="Kelly S."/>
            <person name="Ivens A."/>
            <person name="Mott A."/>
            <person name="O'Neill E."/>
            <person name="Emms D."/>
            <person name="Macleod O."/>
            <person name="Voorheis P."/>
            <person name="Matthews J."/>
            <person name="Matthews K."/>
            <person name="Carrington M."/>
        </authorList>
    </citation>
    <scope>NUCLEOTIDE SEQUENCE [LARGE SCALE GENOMIC DNA]</scope>
    <source>
        <strain evidence="10">Edinburgh</strain>
    </source>
</reference>
<keyword evidence="7" id="KW-0325">Glycoprotein</keyword>
<dbReference type="GO" id="GO:0045492">
    <property type="term" value="P:xylan biosynthetic process"/>
    <property type="evidence" value="ECO:0007669"/>
    <property type="project" value="TreeGrafter"/>
</dbReference>
<feature type="transmembrane region" description="Helical" evidence="8">
    <location>
        <begin position="21"/>
        <end position="41"/>
    </location>
</feature>
<dbReference type="PANTHER" id="PTHR13533:SF1">
    <property type="entry name" value="N-ACETYLNEURAMINATE 9-O-ACETYLTRANSFERASE"/>
    <property type="match status" value="1"/>
</dbReference>
<dbReference type="Pfam" id="PF07779">
    <property type="entry name" value="Cas1_AcylT"/>
    <property type="match status" value="1"/>
</dbReference>
<feature type="transmembrane region" description="Helical" evidence="8">
    <location>
        <begin position="518"/>
        <end position="541"/>
    </location>
</feature>
<dbReference type="GeneID" id="39988859"/>
<feature type="transmembrane region" description="Helical" evidence="8">
    <location>
        <begin position="203"/>
        <end position="222"/>
    </location>
</feature>
<evidence type="ECO:0000256" key="5">
    <source>
        <dbReference type="ARBA" id="ARBA00022989"/>
    </source>
</evidence>
<dbReference type="GO" id="GO:0016407">
    <property type="term" value="F:acetyltransferase activity"/>
    <property type="evidence" value="ECO:0007669"/>
    <property type="project" value="TreeGrafter"/>
</dbReference>
<feature type="transmembrane region" description="Helical" evidence="8">
    <location>
        <begin position="439"/>
        <end position="458"/>
    </location>
</feature>
<evidence type="ECO:0000256" key="8">
    <source>
        <dbReference type="SAM" id="Phobius"/>
    </source>
</evidence>
<comment type="caution">
    <text evidence="10">The sequence shown here is derived from an EMBL/GenBank/DDBJ whole genome shotgun (WGS) entry which is preliminary data.</text>
</comment>
<comment type="subcellular location">
    <subcellularLocation>
        <location evidence="1">Membrane</location>
        <topology evidence="1">Multi-pass membrane protein</topology>
    </subcellularLocation>
</comment>
<dbReference type="PANTHER" id="PTHR13533">
    <property type="entry name" value="N-ACETYLNEURAMINATE 9-O-ACETYLTRANSFERASE"/>
    <property type="match status" value="1"/>
</dbReference>
<dbReference type="GO" id="GO:0010411">
    <property type="term" value="P:xyloglucan metabolic process"/>
    <property type="evidence" value="ECO:0007669"/>
    <property type="project" value="TreeGrafter"/>
</dbReference>
<organism evidence="10 11">
    <name type="scientific">Trypanosoma theileri</name>
    <dbReference type="NCBI Taxonomy" id="67003"/>
    <lineage>
        <taxon>Eukaryota</taxon>
        <taxon>Discoba</taxon>
        <taxon>Euglenozoa</taxon>
        <taxon>Kinetoplastea</taxon>
        <taxon>Metakinetoplastina</taxon>
        <taxon>Trypanosomatida</taxon>
        <taxon>Trypanosomatidae</taxon>
        <taxon>Trypanosoma</taxon>
    </lineage>
</organism>
<evidence type="ECO:0000259" key="9">
    <source>
        <dbReference type="Pfam" id="PF07779"/>
    </source>
</evidence>
<dbReference type="EMBL" id="NBCO01000034">
    <property type="protein sequence ID" value="ORC85569.1"/>
    <property type="molecule type" value="Genomic_DNA"/>
</dbReference>
<proteinExistence type="inferred from homology"/>
<dbReference type="GO" id="GO:0016020">
    <property type="term" value="C:membrane"/>
    <property type="evidence" value="ECO:0007669"/>
    <property type="project" value="UniProtKB-SubCell"/>
</dbReference>
<sequence length="545" mass="63667">MDEFQGTVLGSWRSMSVKARSFLVGLFLVSIVAVLVFAGIVSSSSMAFPAGPLSSGQIMVFILCIFVIAWSALDTLFRRMLGSSDLCPNMESRAILRSGAEFSGYLLLFFICDRTTLFPRMEKWYSADSFWFLWIALVAISFCTFTKAKTPSSLVVNGQHTPENFHVPPLARNQTEEWKGWMQVLFLWYHYFHNVSIYNSIRLFIAAYVWMTGFGNFSYYYVRKDFSLSRFCEMQWRLNFLVAATCLMLGNEYMLYYICPLHTLFTLIIYGSLWYYQELNSTNRGIIIKASILFVLCFCLWDVSEQFFCILWTPLKWLVRYDDPYRPQREVMSEWYFRTFLDHYVWIYGMLFAYCHPRYDSYLKRIDEMPKYISWLIKSIIVTISLFIGYFYVVQVYLLPKSQYNGIHPYTSFIPITIYIILRNLFMRARLYHIELFTALGKVTLESYISQFHIWMVTTGLNGSPKLLLRVVPEGYPMINFALTSIILCIVSFRLFATTNATRGFLIPHKASNYILRTNLLSAALFLSCLYGISFCIYLIASREA</sequence>
<evidence type="ECO:0000256" key="4">
    <source>
        <dbReference type="ARBA" id="ARBA00022692"/>
    </source>
</evidence>
<dbReference type="AlphaFoldDB" id="A0A1X0NN81"/>
<dbReference type="Proteomes" id="UP000192257">
    <property type="component" value="Unassembled WGS sequence"/>
</dbReference>
<protein>
    <submittedName>
        <fullName evidence="10">Putative CAS1 domain-containing protein 1-like isoform X2</fullName>
    </submittedName>
</protein>
<feature type="transmembrane region" description="Helical" evidence="8">
    <location>
        <begin position="254"/>
        <end position="276"/>
    </location>
</feature>
<feature type="transmembrane region" description="Helical" evidence="8">
    <location>
        <begin position="375"/>
        <end position="398"/>
    </location>
</feature>
<keyword evidence="4 8" id="KW-0812">Transmembrane</keyword>
<dbReference type="InterPro" id="IPR012419">
    <property type="entry name" value="Cas1_AcylTrans_dom"/>
</dbReference>
<keyword evidence="5 8" id="KW-1133">Transmembrane helix</keyword>
<feature type="transmembrane region" description="Helical" evidence="8">
    <location>
        <begin position="131"/>
        <end position="148"/>
    </location>
</feature>
<evidence type="ECO:0000256" key="6">
    <source>
        <dbReference type="ARBA" id="ARBA00023136"/>
    </source>
</evidence>
<accession>A0A1X0NN81</accession>
<feature type="transmembrane region" description="Helical" evidence="8">
    <location>
        <begin position="288"/>
        <end position="315"/>
    </location>
</feature>
<keyword evidence="3" id="KW-0808">Transferase</keyword>